<feature type="domain" description="F-box" evidence="1">
    <location>
        <begin position="64"/>
        <end position="96"/>
    </location>
</feature>
<dbReference type="Pfam" id="PF00646">
    <property type="entry name" value="F-box"/>
    <property type="match status" value="1"/>
</dbReference>
<protein>
    <recommendedName>
        <fullName evidence="1">F-box domain-containing protein</fullName>
    </recommendedName>
</protein>
<dbReference type="InterPro" id="IPR001810">
    <property type="entry name" value="F-box_dom"/>
</dbReference>
<reference evidence="2" key="2">
    <citation type="journal article" date="2022" name="Microb. Genom.">
        <title>A chromosome-scale genome assembly of the tomato pathogen Cladosporium fulvum reveals a compartmentalized genome architecture and the presence of a dispensable chromosome.</title>
        <authorList>
            <person name="Zaccaron A.Z."/>
            <person name="Chen L.H."/>
            <person name="Samaras A."/>
            <person name="Stergiopoulos I."/>
        </authorList>
    </citation>
    <scope>NUCLEOTIDE SEQUENCE</scope>
    <source>
        <strain evidence="2">Race5_Kim</strain>
    </source>
</reference>
<dbReference type="GeneID" id="71990357"/>
<dbReference type="KEGG" id="ffu:CLAFUR5_10479"/>
<dbReference type="InterPro" id="IPR036047">
    <property type="entry name" value="F-box-like_dom_sf"/>
</dbReference>
<dbReference type="SUPFAM" id="SSF81383">
    <property type="entry name" value="F-box domain"/>
    <property type="match status" value="1"/>
</dbReference>
<keyword evidence="3" id="KW-1185">Reference proteome</keyword>
<dbReference type="RefSeq" id="XP_047764232.1">
    <property type="nucleotide sequence ID" value="XM_047909627.1"/>
</dbReference>
<dbReference type="OrthoDB" id="3646034at2759"/>
<evidence type="ECO:0000259" key="1">
    <source>
        <dbReference type="Pfam" id="PF00646"/>
    </source>
</evidence>
<evidence type="ECO:0000313" key="2">
    <source>
        <dbReference type="EMBL" id="UJO19866.1"/>
    </source>
</evidence>
<accession>A0A9Q8PCA4</accession>
<dbReference type="Proteomes" id="UP000756132">
    <property type="component" value="Chromosome 7"/>
</dbReference>
<proteinExistence type="predicted"/>
<reference evidence="2" key="1">
    <citation type="submission" date="2021-12" db="EMBL/GenBank/DDBJ databases">
        <authorList>
            <person name="Zaccaron A."/>
            <person name="Stergiopoulos I."/>
        </authorList>
    </citation>
    <scope>NUCLEOTIDE SEQUENCE</scope>
    <source>
        <strain evidence="2">Race5_Kim</strain>
    </source>
</reference>
<dbReference type="CDD" id="cd09917">
    <property type="entry name" value="F-box_SF"/>
    <property type="match status" value="1"/>
</dbReference>
<organism evidence="2 3">
    <name type="scientific">Passalora fulva</name>
    <name type="common">Tomato leaf mold</name>
    <name type="synonym">Cladosporium fulvum</name>
    <dbReference type="NCBI Taxonomy" id="5499"/>
    <lineage>
        <taxon>Eukaryota</taxon>
        <taxon>Fungi</taxon>
        <taxon>Dikarya</taxon>
        <taxon>Ascomycota</taxon>
        <taxon>Pezizomycotina</taxon>
        <taxon>Dothideomycetes</taxon>
        <taxon>Dothideomycetidae</taxon>
        <taxon>Mycosphaerellales</taxon>
        <taxon>Mycosphaerellaceae</taxon>
        <taxon>Fulvia</taxon>
    </lineage>
</organism>
<dbReference type="AlphaFoldDB" id="A0A9Q8PCA4"/>
<name>A0A9Q8PCA4_PASFU</name>
<dbReference type="EMBL" id="CP090169">
    <property type="protein sequence ID" value="UJO19866.1"/>
    <property type="molecule type" value="Genomic_DNA"/>
</dbReference>
<sequence>MVSTRTRKYKVSKDVESRKSVNLAAQSKRESRASKWIANYPGSTRTTRAMATDSARQAVLRTAELLEHILLGLNFFDVWRCQRVCKQFQAVIQQSSRLQETMMHRLGSLPRQTWDHYFEPTSEAMRWKPCFRLADDSDTWSNRWSQAKPTRLTPAKLCPLLEISHYGSSELPTAAQRLQYRMGEAVTFKKQVDLQESLSWKELFVTDPPCTNASVTLAFSIGDVDSFQGGSIEVVRKVAVAEGLRLKHLVEDPLKMPGEVAWSLKWQRGCKHYKYPARLLRTFEDRLKTKAVLNRLRTIVNLEGMVIPTEEEWRAVS</sequence>
<gene>
    <name evidence="2" type="ORF">CLAFUR5_10479</name>
</gene>
<evidence type="ECO:0000313" key="3">
    <source>
        <dbReference type="Proteomes" id="UP000756132"/>
    </source>
</evidence>